<name>A0A4S8JP72_MUSBA</name>
<dbReference type="EMBL" id="PYDT01000004">
    <property type="protein sequence ID" value="THU63142.1"/>
    <property type="molecule type" value="Genomic_DNA"/>
</dbReference>
<proteinExistence type="predicted"/>
<feature type="compositionally biased region" description="Polar residues" evidence="1">
    <location>
        <begin position="121"/>
        <end position="133"/>
    </location>
</feature>
<organism evidence="2 3">
    <name type="scientific">Musa balbisiana</name>
    <name type="common">Banana</name>
    <dbReference type="NCBI Taxonomy" id="52838"/>
    <lineage>
        <taxon>Eukaryota</taxon>
        <taxon>Viridiplantae</taxon>
        <taxon>Streptophyta</taxon>
        <taxon>Embryophyta</taxon>
        <taxon>Tracheophyta</taxon>
        <taxon>Spermatophyta</taxon>
        <taxon>Magnoliopsida</taxon>
        <taxon>Liliopsida</taxon>
        <taxon>Zingiberales</taxon>
        <taxon>Musaceae</taxon>
        <taxon>Musa</taxon>
    </lineage>
</organism>
<feature type="compositionally biased region" description="Basic and acidic residues" evidence="1">
    <location>
        <begin position="146"/>
        <end position="160"/>
    </location>
</feature>
<evidence type="ECO:0000313" key="2">
    <source>
        <dbReference type="EMBL" id="THU63142.1"/>
    </source>
</evidence>
<accession>A0A4S8JP72</accession>
<reference evidence="2 3" key="1">
    <citation type="journal article" date="2019" name="Nat. Plants">
        <title>Genome sequencing of Musa balbisiana reveals subgenome evolution and function divergence in polyploid bananas.</title>
        <authorList>
            <person name="Yao X."/>
        </authorList>
    </citation>
    <scope>NUCLEOTIDE SEQUENCE [LARGE SCALE GENOMIC DNA]</scope>
    <source>
        <strain evidence="3">cv. DH-PKW</strain>
        <tissue evidence="2">Leaves</tissue>
    </source>
</reference>
<evidence type="ECO:0000256" key="1">
    <source>
        <dbReference type="SAM" id="MobiDB-lite"/>
    </source>
</evidence>
<keyword evidence="3" id="KW-1185">Reference proteome</keyword>
<evidence type="ECO:0000313" key="3">
    <source>
        <dbReference type="Proteomes" id="UP000317650"/>
    </source>
</evidence>
<gene>
    <name evidence="2" type="ORF">C4D60_Mb01t12600</name>
</gene>
<dbReference type="Proteomes" id="UP000317650">
    <property type="component" value="Chromosome 1"/>
</dbReference>
<comment type="caution">
    <text evidence="2">The sequence shown here is derived from an EMBL/GenBank/DDBJ whole genome shotgun (WGS) entry which is preliminary data.</text>
</comment>
<feature type="region of interest" description="Disordered" evidence="1">
    <location>
        <begin position="115"/>
        <end position="160"/>
    </location>
</feature>
<protein>
    <submittedName>
        <fullName evidence="2">Uncharacterized protein</fullName>
    </submittedName>
</protein>
<dbReference type="AlphaFoldDB" id="A0A4S8JP72"/>
<sequence length="160" mass="17489">MNSYGVRRGDIYPANPPPRIRGYHTTMKHAIRSSLWSSTPNKYHELLNESTKLIPGTKPLVDLILLAFMLVKAEFSLGLSLKARMGSFGNAEPSEPTAVWLPSSIMLSFQAEDEEGEQHLFSGSLSDNSTESDPTTDDNGDVSDPTADKTDTGDHDHGVL</sequence>